<comment type="caution">
    <text evidence="2">The sequence shown here is derived from an EMBL/GenBank/DDBJ whole genome shotgun (WGS) entry which is preliminary data.</text>
</comment>
<dbReference type="InterPro" id="IPR029068">
    <property type="entry name" value="Glyas_Bleomycin-R_OHBP_Dase"/>
</dbReference>
<gene>
    <name evidence="2" type="ORF">E9232_006866</name>
</gene>
<evidence type="ECO:0000313" key="2">
    <source>
        <dbReference type="EMBL" id="MDR6294312.1"/>
    </source>
</evidence>
<organism evidence="2 3">
    <name type="scientific">Inquilinus ginsengisoli</name>
    <dbReference type="NCBI Taxonomy" id="363840"/>
    <lineage>
        <taxon>Bacteria</taxon>
        <taxon>Pseudomonadati</taxon>
        <taxon>Pseudomonadota</taxon>
        <taxon>Alphaproteobacteria</taxon>
        <taxon>Rhodospirillales</taxon>
        <taxon>Rhodospirillaceae</taxon>
        <taxon>Inquilinus</taxon>
    </lineage>
</organism>
<keyword evidence="3" id="KW-1185">Reference proteome</keyword>
<accession>A0ABU1K1C9</accession>
<reference evidence="2 3" key="1">
    <citation type="submission" date="2023-07" db="EMBL/GenBank/DDBJ databases">
        <title>Sorghum-associated microbial communities from plants grown in Nebraska, USA.</title>
        <authorList>
            <person name="Schachtman D."/>
        </authorList>
    </citation>
    <scope>NUCLEOTIDE SEQUENCE [LARGE SCALE GENOMIC DNA]</scope>
    <source>
        <strain evidence="2 3">584</strain>
    </source>
</reference>
<dbReference type="InterPro" id="IPR004360">
    <property type="entry name" value="Glyas_Fos-R_dOase_dom"/>
</dbReference>
<evidence type="ECO:0000259" key="1">
    <source>
        <dbReference type="PROSITE" id="PS51819"/>
    </source>
</evidence>
<dbReference type="PROSITE" id="PS51819">
    <property type="entry name" value="VOC"/>
    <property type="match status" value="1"/>
</dbReference>
<dbReference type="EMBL" id="JAVDPW010000018">
    <property type="protein sequence ID" value="MDR6294312.1"/>
    <property type="molecule type" value="Genomic_DNA"/>
</dbReference>
<dbReference type="Pfam" id="PF00903">
    <property type="entry name" value="Glyoxalase"/>
    <property type="match status" value="1"/>
</dbReference>
<feature type="domain" description="VOC" evidence="1">
    <location>
        <begin position="14"/>
        <end position="130"/>
    </location>
</feature>
<name>A0ABU1K1C9_9PROT</name>
<dbReference type="SUPFAM" id="SSF54593">
    <property type="entry name" value="Glyoxalase/Bleomycin resistance protein/Dihydroxybiphenyl dioxygenase"/>
    <property type="match status" value="1"/>
</dbReference>
<dbReference type="RefSeq" id="WP_309801772.1">
    <property type="nucleotide sequence ID" value="NZ_JAVDPW010000018.1"/>
</dbReference>
<dbReference type="Proteomes" id="UP001262410">
    <property type="component" value="Unassembled WGS sequence"/>
</dbReference>
<proteinExistence type="predicted"/>
<dbReference type="PANTHER" id="PTHR36113:SF1">
    <property type="entry name" value="GLYOXALASE_BLEOMYCIN RESISTANCE PROTEIN_DIOXYGENASE"/>
    <property type="match status" value="1"/>
</dbReference>
<dbReference type="InterPro" id="IPR037523">
    <property type="entry name" value="VOC_core"/>
</dbReference>
<dbReference type="PANTHER" id="PTHR36113">
    <property type="entry name" value="LYASE, PUTATIVE-RELATED-RELATED"/>
    <property type="match status" value="1"/>
</dbReference>
<protein>
    <submittedName>
        <fullName evidence="2">Catechol 2,3-dioxygenase-like lactoylglutathione lyase family enzyme</fullName>
    </submittedName>
</protein>
<evidence type="ECO:0000313" key="3">
    <source>
        <dbReference type="Proteomes" id="UP001262410"/>
    </source>
</evidence>
<dbReference type="Gene3D" id="3.10.180.10">
    <property type="entry name" value="2,3-Dihydroxybiphenyl 1,2-Dioxygenase, domain 1"/>
    <property type="match status" value="1"/>
</dbReference>
<dbReference type="InterPro" id="IPR051332">
    <property type="entry name" value="Fosfomycin_Res_Enzymes"/>
</dbReference>
<sequence length="132" mass="14691">MSKTPFGSAPNLAGLDHFAINIRDLQVSSNWYSDIMGFEVLHKWTTTWMIGRGNIKIGLFLRKTANPIPNPDELLLIQHVAFLVDGDKFGHTVEYLRSKGVTVEGPEDTGIAFSAFFKDPDGHSLEVTTYHA</sequence>